<comment type="caution">
    <text evidence="5">The sequence shown here is derived from an EMBL/GenBank/DDBJ whole genome shotgun (WGS) entry which is preliminary data.</text>
</comment>
<evidence type="ECO:0000313" key="6">
    <source>
        <dbReference type="Proteomes" id="UP000250369"/>
    </source>
</evidence>
<proteinExistence type="predicted"/>
<name>A0A329MV80_9BACL</name>
<keyword evidence="2" id="KW-0378">Hydrolase</keyword>
<dbReference type="AlphaFoldDB" id="A0A329MV80"/>
<protein>
    <recommendedName>
        <fullName evidence="7">CBM-cenC domain-containing protein</fullName>
    </recommendedName>
</protein>
<dbReference type="SUPFAM" id="SSF48230">
    <property type="entry name" value="Chondroitin AC/alginate lyase"/>
    <property type="match status" value="1"/>
</dbReference>
<dbReference type="Gene3D" id="1.50.10.100">
    <property type="entry name" value="Chondroitin AC/alginate lyase"/>
    <property type="match status" value="1"/>
</dbReference>
<evidence type="ECO:0000256" key="1">
    <source>
        <dbReference type="ARBA" id="ARBA00004196"/>
    </source>
</evidence>
<dbReference type="InterPro" id="IPR003305">
    <property type="entry name" value="CenC_carb-bd"/>
</dbReference>
<dbReference type="SUPFAM" id="SSF49785">
    <property type="entry name" value="Galactose-binding domain-like"/>
    <property type="match status" value="2"/>
</dbReference>
<dbReference type="GO" id="GO:0016798">
    <property type="term" value="F:hydrolase activity, acting on glycosyl bonds"/>
    <property type="evidence" value="ECO:0007669"/>
    <property type="project" value="InterPro"/>
</dbReference>
<dbReference type="InterPro" id="IPR012480">
    <property type="entry name" value="Hepar_II_III_C"/>
</dbReference>
<evidence type="ECO:0000259" key="4">
    <source>
        <dbReference type="Pfam" id="PF07940"/>
    </source>
</evidence>
<dbReference type="InterPro" id="IPR008929">
    <property type="entry name" value="Chondroitin_lyas"/>
</dbReference>
<dbReference type="InterPro" id="IPR008979">
    <property type="entry name" value="Galactose-bd-like_sf"/>
</dbReference>
<dbReference type="Pfam" id="PF07940">
    <property type="entry name" value="Hepar_II_III_C"/>
    <property type="match status" value="1"/>
</dbReference>
<dbReference type="Pfam" id="PF02018">
    <property type="entry name" value="CBM_4_9"/>
    <property type="match status" value="1"/>
</dbReference>
<dbReference type="EMBL" id="QMFB01000003">
    <property type="protein sequence ID" value="RAV21857.1"/>
    <property type="molecule type" value="Genomic_DNA"/>
</dbReference>
<dbReference type="Gene3D" id="2.60.120.260">
    <property type="entry name" value="Galactose-binding domain-like"/>
    <property type="match status" value="3"/>
</dbReference>
<reference evidence="5 6" key="1">
    <citation type="journal article" date="2009" name="Int. J. Syst. Evol. Microbiol.">
        <title>Paenibacillus contaminans sp. nov., isolated from a contaminated laboratory plate.</title>
        <authorList>
            <person name="Chou J.H."/>
            <person name="Lee J.H."/>
            <person name="Lin M.C."/>
            <person name="Chang P.S."/>
            <person name="Arun A.B."/>
            <person name="Young C.C."/>
            <person name="Chen W.M."/>
        </authorList>
    </citation>
    <scope>NUCLEOTIDE SEQUENCE [LARGE SCALE GENOMIC DNA]</scope>
    <source>
        <strain evidence="5 6">CKOBP-6</strain>
    </source>
</reference>
<gene>
    <name evidence="5" type="ORF">DQG23_07310</name>
</gene>
<dbReference type="GO" id="GO:0016829">
    <property type="term" value="F:lyase activity"/>
    <property type="evidence" value="ECO:0007669"/>
    <property type="project" value="InterPro"/>
</dbReference>
<evidence type="ECO:0008006" key="7">
    <source>
        <dbReference type="Google" id="ProtNLM"/>
    </source>
</evidence>
<evidence type="ECO:0000313" key="5">
    <source>
        <dbReference type="EMBL" id="RAV21857.1"/>
    </source>
</evidence>
<feature type="domain" description="Heparinase II/III-like C-terminal" evidence="4">
    <location>
        <begin position="708"/>
        <end position="913"/>
    </location>
</feature>
<sequence length="1247" mass="135680">MKGEEASMKKKLISQLLIVVLICYSLVFPAGSAKVQAAAELLPNGDFEEIASGKPAQWVQGASGTVTSNSNSAYVHNGAYSVKLEDQSGITSTDLESVHIPVTPGMTYRASAYAYDTAGTSQFYLQFFNGSGERIGVQYASNPSQNQWNKLEVVLEAPAGTEYATVLLYLHMANIGTSYFDSASLQAVPLEEAANFGFEIISGGKPVHWSDFEGNALHESVTDIVYSGTYSVKLNDPSNIHATGLRSVPLPVTPGETYRATVMNYNVSGVSQLYLEYWNSSDVRIDVVVGTNSASGGWEKLVLNRAAPLDAAYATVLVYLNGPNIGSAYFDEVAFEPALNETIREFPLVVNSHPRLFFTGSDIPALRAKANDDVNKAFGLTGKQIWSSLESKARTFLEETDFTILYYDDFSVTFPLPPEQPGPIQNPPGFETIGYPYWTAMSKAIEERLETLSLAYVITQEQDFADLAKEYLLAMTAWNSWTDVGSQCDGITCLDTAHITLGVSTAYDILYDSLTAAERTQVETALENKGLIPLYTDSTSRADNNIEALRAIALGVGATAVLGKLLNANKFLTRATNYYTWYMDSRMTSGNQEGLMYSAYTIDNMMKAIDSISRATGLSEFINHPYLNDFIVRWLTYFLAPGGNDWAKFSDSEYGYNSVPALSVINNRLQDGHAGWYLDKTRLETDMFQRFLYFNSEPAITEPEDMPASAVLDEIGWAALRSGWDKDDTLFAFVSNNSRLGHNHYDQNSFQIGLNRSWIATDPGYQDYTPGPVNAFTVRMGHSTILVDGQGQSELGGGSLTKGMLSPTYDYIKGSAAGAYGSPKLDKFDRHVVYMKPGYFVMFDDLKADMPRTFDWVLYSGDLSEIAVDGQSVPFGQTAQGNNLFLSNGRAALTAKFLSSGTLPITTQLYAGAESYGYHTKVSSGTAAADYRYLTVLKTAPINLQGQYRAADLLPPADTSGKLVKLVNAANTELVFYRAEAVGDYMTLAFDVEQAGTYSLDTLFIQSPLYGKVQAYLDGQSIGGVYDGYDEDVKAAEAFHHGDVTLQAGTHTIRYEIAGKNAASGNYFMGIDAVKLTPAGSGGAPEPQIAKEISAERVQASGVVGAKVEREDDDSTIDYVLFKTGNSAYLVEDIQSDAEQSVVSRNGSGHVTGYKMSGGKSLQNGGDVLLQGAETFHAAFDFMTDTEDWKGTVELKQAQSVQLYVPFAGQVRLDGNALGGSEFSYDAVNHILTLSLTAGVHEIIVSE</sequence>
<feature type="domain" description="CBM-cenC" evidence="3">
    <location>
        <begin position="40"/>
        <end position="172"/>
    </location>
</feature>
<evidence type="ECO:0000259" key="3">
    <source>
        <dbReference type="Pfam" id="PF02018"/>
    </source>
</evidence>
<keyword evidence="6" id="KW-1185">Reference proteome</keyword>
<organism evidence="5 6">
    <name type="scientific">Paenibacillus contaminans</name>
    <dbReference type="NCBI Taxonomy" id="450362"/>
    <lineage>
        <taxon>Bacteria</taxon>
        <taxon>Bacillati</taxon>
        <taxon>Bacillota</taxon>
        <taxon>Bacilli</taxon>
        <taxon>Bacillales</taxon>
        <taxon>Paenibacillaceae</taxon>
        <taxon>Paenibacillus</taxon>
    </lineage>
</organism>
<dbReference type="Gene3D" id="2.70.98.70">
    <property type="match status" value="1"/>
</dbReference>
<accession>A0A329MV80</accession>
<dbReference type="Proteomes" id="UP000250369">
    <property type="component" value="Unassembled WGS sequence"/>
</dbReference>
<evidence type="ECO:0000256" key="2">
    <source>
        <dbReference type="ARBA" id="ARBA00022801"/>
    </source>
</evidence>
<comment type="subcellular location">
    <subcellularLocation>
        <location evidence="1">Cell envelope</location>
    </subcellularLocation>
</comment>
<dbReference type="GO" id="GO:0030313">
    <property type="term" value="C:cell envelope"/>
    <property type="evidence" value="ECO:0007669"/>
    <property type="project" value="UniProtKB-SubCell"/>
</dbReference>